<keyword evidence="10" id="KW-1185">Reference proteome</keyword>
<dbReference type="SUPFAM" id="SSF51120">
    <property type="entry name" value="beta-Roll"/>
    <property type="match status" value="3"/>
</dbReference>
<dbReference type="Gene3D" id="2.150.10.10">
    <property type="entry name" value="Serralysin-like metalloprotease, C-terminal"/>
    <property type="match status" value="5"/>
</dbReference>
<evidence type="ECO:0000256" key="1">
    <source>
        <dbReference type="ARBA" id="ARBA00004370"/>
    </source>
</evidence>
<evidence type="ECO:0000313" key="10">
    <source>
        <dbReference type="Proteomes" id="UP001228905"/>
    </source>
</evidence>
<dbReference type="InterPro" id="IPR050557">
    <property type="entry name" value="RTX_toxin/Mannuronan_C5-epim"/>
</dbReference>
<dbReference type="Proteomes" id="UP001228905">
    <property type="component" value="Unassembled WGS sequence"/>
</dbReference>
<dbReference type="Pfam" id="PF00353">
    <property type="entry name" value="HemolysinCabind"/>
    <property type="match status" value="7"/>
</dbReference>
<evidence type="ECO:0000256" key="7">
    <source>
        <dbReference type="ARBA" id="ARBA00023136"/>
    </source>
</evidence>
<gene>
    <name evidence="9" type="ORF">QO010_004572</name>
</gene>
<evidence type="ECO:0000256" key="5">
    <source>
        <dbReference type="ARBA" id="ARBA00022737"/>
    </source>
</evidence>
<proteinExistence type="predicted"/>
<evidence type="ECO:0000256" key="3">
    <source>
        <dbReference type="ARBA" id="ARBA00022525"/>
    </source>
</evidence>
<keyword evidence="3" id="KW-0964">Secreted</keyword>
<comment type="subcellular location">
    <subcellularLocation>
        <location evidence="1">Membrane</location>
    </subcellularLocation>
    <subcellularLocation>
        <location evidence="2">Secreted</location>
    </subcellularLocation>
</comment>
<dbReference type="InterPro" id="IPR003995">
    <property type="entry name" value="RTX_toxin_determinant-A"/>
</dbReference>
<evidence type="ECO:0000256" key="8">
    <source>
        <dbReference type="SAM" id="MobiDB-lite"/>
    </source>
</evidence>
<organism evidence="9 10">
    <name type="scientific">Caulobacter ginsengisoli</name>
    <dbReference type="NCBI Taxonomy" id="400775"/>
    <lineage>
        <taxon>Bacteria</taxon>
        <taxon>Pseudomonadati</taxon>
        <taxon>Pseudomonadota</taxon>
        <taxon>Alphaproteobacteria</taxon>
        <taxon>Caulobacterales</taxon>
        <taxon>Caulobacteraceae</taxon>
        <taxon>Caulobacter</taxon>
    </lineage>
</organism>
<evidence type="ECO:0000313" key="9">
    <source>
        <dbReference type="EMBL" id="MDQ0466776.1"/>
    </source>
</evidence>
<dbReference type="PRINTS" id="PR01488">
    <property type="entry name" value="RTXTOXINA"/>
</dbReference>
<dbReference type="InterPro" id="IPR018511">
    <property type="entry name" value="Hemolysin-typ_Ca-bd_CS"/>
</dbReference>
<protein>
    <submittedName>
        <fullName evidence="9">Ca2+-binding RTX toxin-like protein</fullName>
    </submittedName>
</protein>
<reference evidence="9 10" key="1">
    <citation type="submission" date="2023-07" db="EMBL/GenBank/DDBJ databases">
        <title>Genomic Encyclopedia of Type Strains, Phase IV (KMG-IV): sequencing the most valuable type-strain genomes for metagenomic binning, comparative biology and taxonomic classification.</title>
        <authorList>
            <person name="Goeker M."/>
        </authorList>
    </citation>
    <scope>NUCLEOTIDE SEQUENCE [LARGE SCALE GENOMIC DNA]</scope>
    <source>
        <strain evidence="9 10">DSM 18695</strain>
    </source>
</reference>
<comment type="caution">
    <text evidence="9">The sequence shown here is derived from an EMBL/GenBank/DDBJ whole genome shotgun (WGS) entry which is preliminary data.</text>
</comment>
<evidence type="ECO:0000256" key="4">
    <source>
        <dbReference type="ARBA" id="ARBA00022656"/>
    </source>
</evidence>
<keyword evidence="5" id="KW-0677">Repeat</keyword>
<dbReference type="InterPro" id="IPR011049">
    <property type="entry name" value="Serralysin-like_metalloprot_C"/>
</dbReference>
<feature type="region of interest" description="Disordered" evidence="8">
    <location>
        <begin position="1"/>
        <end position="35"/>
    </location>
</feature>
<evidence type="ECO:0000256" key="6">
    <source>
        <dbReference type="ARBA" id="ARBA00023026"/>
    </source>
</evidence>
<keyword evidence="4" id="KW-0800">Toxin</keyword>
<dbReference type="EMBL" id="JAUSVS010000014">
    <property type="protein sequence ID" value="MDQ0466776.1"/>
    <property type="molecule type" value="Genomic_DNA"/>
</dbReference>
<name>A0ABU0IXN6_9CAUL</name>
<dbReference type="PRINTS" id="PR00313">
    <property type="entry name" value="CABNDNGRPT"/>
</dbReference>
<accession>A0ABU0IXN6</accession>
<dbReference type="PANTHER" id="PTHR38340:SF1">
    <property type="entry name" value="S-LAYER PROTEIN"/>
    <property type="match status" value="1"/>
</dbReference>
<dbReference type="PANTHER" id="PTHR38340">
    <property type="entry name" value="S-LAYER PROTEIN"/>
    <property type="match status" value="1"/>
</dbReference>
<dbReference type="InterPro" id="IPR001343">
    <property type="entry name" value="Hemolysn_Ca-bd"/>
</dbReference>
<dbReference type="RefSeq" id="WP_307352919.1">
    <property type="nucleotide sequence ID" value="NZ_JAUSVS010000014.1"/>
</dbReference>
<dbReference type="PROSITE" id="PS00330">
    <property type="entry name" value="HEMOLYSIN_CALCIUM"/>
    <property type="match status" value="6"/>
</dbReference>
<keyword evidence="7" id="KW-0472">Membrane</keyword>
<sequence>MALITGTPDDDTLVGTSGDDTITGEGGNDSVSGAGGADVIDGGDGDDFLRGGAGDDTLIGGDGDDLFRGNAGTDSYDGGAGTDRVSFFDAASTQGVVADLRTGVIANDGFGNAETMTGIEDLGLGTRFADTFYGNDGANFMLVGGGDHIESFGGDDSFQVHDAPAFLDGGDGIDSITGFTQQRFVDLDSDGLADEDLTTNGVAVNLQSHLIQDDGFGGSGQIFNIENVAGSAGDDALIGDGAANRLDGLDGADILRGGGGNDVIHGGAGDDLQLVGDAGDDQIFGDEGDDLMRGNSGVDHYDGGDGFDRVSFFAMDATQGVVADLRTQTIANDGFGNAETMVSVEGLGAGTIFADLFHGDDSHNLLFVGKGDKGYGYGGDDTFVFNDAAALADGGDGIDTIDSFSEVRLIDANHDGIAEQDLATHGVVVDMSQNKILDDGWGGNGKIKNFENLGGSSFADTLIGDNGDNIVSGHDGDDVLSGDAGADTLQGELGADSLDGGKGEDRLIGGLGDDILTGGKDADVFVFGAGEGHDRVTDFKNNVDHIELSGIAGVDDFSDLFFSVVAGNVVVSWGTGDSIVLEGFTLAKVSADDFLFS</sequence>
<keyword evidence="6" id="KW-0843">Virulence</keyword>
<evidence type="ECO:0000256" key="2">
    <source>
        <dbReference type="ARBA" id="ARBA00004613"/>
    </source>
</evidence>